<protein>
    <submittedName>
        <fullName evidence="1">Mutarotase</fullName>
    </submittedName>
</protein>
<accession>A0ABT1FW98</accession>
<dbReference type="InterPro" id="IPR009097">
    <property type="entry name" value="Cyclic_Pdiesterase"/>
</dbReference>
<dbReference type="Gene3D" id="3.90.1140.10">
    <property type="entry name" value="Cyclic phosphodiesterase"/>
    <property type="match status" value="1"/>
</dbReference>
<dbReference type="Proteomes" id="UP001204772">
    <property type="component" value="Unassembled WGS sequence"/>
</dbReference>
<proteinExistence type="predicted"/>
<organism evidence="1 2">
    <name type="scientific">Runella salmonicolor</name>
    <dbReference type="NCBI Taxonomy" id="2950278"/>
    <lineage>
        <taxon>Bacteria</taxon>
        <taxon>Pseudomonadati</taxon>
        <taxon>Bacteroidota</taxon>
        <taxon>Cytophagia</taxon>
        <taxon>Cytophagales</taxon>
        <taxon>Spirosomataceae</taxon>
        <taxon>Runella</taxon>
    </lineage>
</organism>
<reference evidence="1 2" key="1">
    <citation type="submission" date="2022-06" db="EMBL/GenBank/DDBJ databases">
        <title>Runella sp. S5 genome sequencing.</title>
        <authorList>
            <person name="Park S."/>
        </authorList>
    </citation>
    <scope>NUCLEOTIDE SEQUENCE [LARGE SCALE GENOMIC DNA]</scope>
    <source>
        <strain evidence="1 2">S5</strain>
    </source>
</reference>
<sequence>MDLEQHYHQLWTRSVQQFESGHFEYDPMIDAPVDSRRGITLLARPPLNVRTAIETMLSDLKASEPEQYYYPITDIHLTVLSIISCYENFSLSLIDAAQYVALVQEVIKAQKSFKIQFRGITASPSCLLIQGFPLDNALKKIRNGLRQRFQNAGLQHSIDKRYAIQTAHSTVVRFRKPFIQPEALLQKVKTYRDVDFGTFDVNELELVFNDWYQKTGITGVLAKYPLK</sequence>
<dbReference type="EMBL" id="JAMZEL010000017">
    <property type="protein sequence ID" value="MCP1386029.1"/>
    <property type="molecule type" value="Genomic_DNA"/>
</dbReference>
<gene>
    <name evidence="1" type="ORF">NCI00_26555</name>
</gene>
<dbReference type="SUPFAM" id="SSF55144">
    <property type="entry name" value="LigT-like"/>
    <property type="match status" value="1"/>
</dbReference>
<dbReference type="RefSeq" id="WP_253532689.1">
    <property type="nucleotide sequence ID" value="NZ_JAMZEL010000017.1"/>
</dbReference>
<evidence type="ECO:0000313" key="1">
    <source>
        <dbReference type="EMBL" id="MCP1386029.1"/>
    </source>
</evidence>
<evidence type="ECO:0000313" key="2">
    <source>
        <dbReference type="Proteomes" id="UP001204772"/>
    </source>
</evidence>
<name>A0ABT1FW98_9BACT</name>
<keyword evidence="2" id="KW-1185">Reference proteome</keyword>
<comment type="caution">
    <text evidence="1">The sequence shown here is derived from an EMBL/GenBank/DDBJ whole genome shotgun (WGS) entry which is preliminary data.</text>
</comment>